<comment type="similarity">
    <text evidence="1">Belongs to the strictosidine synthase family.</text>
</comment>
<dbReference type="Pfam" id="PF03088">
    <property type="entry name" value="Str_synth"/>
    <property type="match status" value="1"/>
</dbReference>
<dbReference type="InterPro" id="IPR018119">
    <property type="entry name" value="Strictosidine_synth_cons-reg"/>
</dbReference>
<dbReference type="Pfam" id="PF20067">
    <property type="entry name" value="SSL_N"/>
    <property type="match status" value="1"/>
</dbReference>
<dbReference type="EMBL" id="QEKQ01000004">
    <property type="protein sequence ID" value="PVY76946.1"/>
    <property type="molecule type" value="Genomic_DNA"/>
</dbReference>
<comment type="caution">
    <text evidence="5">The sequence shown here is derived from an EMBL/GenBank/DDBJ whole genome shotgun (WGS) entry which is preliminary data.</text>
</comment>
<keyword evidence="2" id="KW-0597">Phosphoprotein</keyword>
<evidence type="ECO:0000256" key="1">
    <source>
        <dbReference type="ARBA" id="ARBA00009191"/>
    </source>
</evidence>
<dbReference type="Gene3D" id="2.120.10.30">
    <property type="entry name" value="TolB, C-terminal domain"/>
    <property type="match status" value="1"/>
</dbReference>
<evidence type="ECO:0000313" key="6">
    <source>
        <dbReference type="Proteomes" id="UP000245887"/>
    </source>
</evidence>
<dbReference type="PANTHER" id="PTHR10426:SF88">
    <property type="entry name" value="ADIPOCYTE PLASMA MEMBRANE-ASSOCIATED PROTEIN HEMOMUCIN-RELATED"/>
    <property type="match status" value="1"/>
</dbReference>
<feature type="domain" description="Strictosidine synthase conserved region" evidence="4">
    <location>
        <begin position="146"/>
        <end position="233"/>
    </location>
</feature>
<sequence>MRWIFGLCVVVFMVLGGFLLTPSPVDSRAWTPPVAPGLDGKLAPNERLRLAELLAKGQVTGPEDVDVDQAGRIYAGLSDGRIVRIWPDGKVERWVDTGGRPLGLDFDRRGNLIVADASRGLMSIDPEGNTRVLAREAEGLPFRFADDVDVAPDGRIYFTDATSEFSQQDFRLDLLETRPHGRLLRYDPATGRTDVLIHSLYFANGVAVAPDGDFLLVNETWRYRVLKYHLKGPKAGTAEVLVENLPGFPDGVSVDREGRFWVALATTRNRMVDAVHPHPWIKEQIAKLPDSLKPAPRDYGLVLAMNGNGEVLTSLHDTDGRHLKEITSVEPHLDKLYFGTLHGDRIGRLSMSIIPDLSAGDDDD</sequence>
<gene>
    <name evidence="5" type="ORF">C8D92_104178</name>
</gene>
<dbReference type="FunFam" id="2.120.10.30:FF:000066">
    <property type="entry name" value="ABC transporter permease protein"/>
    <property type="match status" value="1"/>
</dbReference>
<dbReference type="PANTHER" id="PTHR10426">
    <property type="entry name" value="STRICTOSIDINE SYNTHASE-RELATED"/>
    <property type="match status" value="1"/>
</dbReference>
<accession>A0A2U1CXV2</accession>
<evidence type="ECO:0000313" key="5">
    <source>
        <dbReference type="EMBL" id="PVY76946.1"/>
    </source>
</evidence>
<dbReference type="InterPro" id="IPR011042">
    <property type="entry name" value="6-blade_b-propeller_TolB-like"/>
</dbReference>
<dbReference type="GO" id="GO:0012505">
    <property type="term" value="C:endomembrane system"/>
    <property type="evidence" value="ECO:0007669"/>
    <property type="project" value="TreeGrafter"/>
</dbReference>
<keyword evidence="3" id="KW-0325">Glycoprotein</keyword>
<dbReference type="AlphaFoldDB" id="A0A2U1CXV2"/>
<dbReference type="RefSeq" id="WP_116918974.1">
    <property type="nucleotide sequence ID" value="NZ_QEKQ01000004.1"/>
</dbReference>
<dbReference type="Proteomes" id="UP000245887">
    <property type="component" value="Unassembled WGS sequence"/>
</dbReference>
<evidence type="ECO:0000256" key="3">
    <source>
        <dbReference type="ARBA" id="ARBA00023180"/>
    </source>
</evidence>
<protein>
    <submittedName>
        <fullName evidence="5">Gluconolactonase</fullName>
    </submittedName>
</protein>
<evidence type="ECO:0000256" key="2">
    <source>
        <dbReference type="ARBA" id="ARBA00022553"/>
    </source>
</evidence>
<dbReference type="SUPFAM" id="SSF63829">
    <property type="entry name" value="Calcium-dependent phosphotriesterase"/>
    <property type="match status" value="1"/>
</dbReference>
<organism evidence="5 6">
    <name type="scientific">Tamilnaduibacter salinus</name>
    <dbReference type="NCBI Taxonomy" id="1484056"/>
    <lineage>
        <taxon>Bacteria</taxon>
        <taxon>Pseudomonadati</taxon>
        <taxon>Pseudomonadota</taxon>
        <taxon>Gammaproteobacteria</taxon>
        <taxon>Pseudomonadales</taxon>
        <taxon>Marinobacteraceae</taxon>
        <taxon>Tamilnaduibacter</taxon>
    </lineage>
</organism>
<proteinExistence type="inferred from homology"/>
<reference evidence="5 6" key="1">
    <citation type="submission" date="2018-04" db="EMBL/GenBank/DDBJ databases">
        <title>Genomic Encyclopedia of Type Strains, Phase IV (KMG-IV): sequencing the most valuable type-strain genomes for metagenomic binning, comparative biology and taxonomic classification.</title>
        <authorList>
            <person name="Goeker M."/>
        </authorList>
    </citation>
    <scope>NUCLEOTIDE SEQUENCE [LARGE SCALE GENOMIC DNA]</scope>
    <source>
        <strain evidence="5 6">DSM 28688</strain>
    </source>
</reference>
<name>A0A2U1CXV2_9GAMM</name>
<dbReference type="GO" id="GO:0016787">
    <property type="term" value="F:hydrolase activity"/>
    <property type="evidence" value="ECO:0007669"/>
    <property type="project" value="TreeGrafter"/>
</dbReference>
<evidence type="ECO:0000259" key="4">
    <source>
        <dbReference type="Pfam" id="PF03088"/>
    </source>
</evidence>
<dbReference type="OrthoDB" id="9775406at2"/>